<reference evidence="1 2" key="1">
    <citation type="submission" date="2016-10" db="EMBL/GenBank/DDBJ databases">
        <authorList>
            <person name="de Groot N.N."/>
        </authorList>
    </citation>
    <scope>NUCLEOTIDE SEQUENCE [LARGE SCALE GENOMIC DNA]</scope>
    <source>
        <strain evidence="1 2">CGMCC 1.10228</strain>
    </source>
</reference>
<dbReference type="AlphaFoldDB" id="A0A1G8BK46"/>
<keyword evidence="2" id="KW-1185">Reference proteome</keyword>
<dbReference type="EMBL" id="FNDD01000013">
    <property type="protein sequence ID" value="SDH33518.1"/>
    <property type="molecule type" value="Genomic_DNA"/>
</dbReference>
<sequence>MSQLLHWNLEDIADWPRAHQSLAILLFGLMCFGVAGKFYLEPKLNQLNAAKQQENVLSRQFSALNKQAEKWRMLETELAVSETKAELLASKLKSPYQQAAVVDAINRHGHEYGLTFEQIRWGKVQADNGYVRQGITIELQGDYHAIGKFIAALAALDYLIVFEHSTWQRASANASRLKWRAQAYLYQVMQEQP</sequence>
<evidence type="ECO:0000313" key="2">
    <source>
        <dbReference type="Proteomes" id="UP000198854"/>
    </source>
</evidence>
<organism evidence="1 2">
    <name type="scientific">Vibrio xiamenensis</name>
    <dbReference type="NCBI Taxonomy" id="861298"/>
    <lineage>
        <taxon>Bacteria</taxon>
        <taxon>Pseudomonadati</taxon>
        <taxon>Pseudomonadota</taxon>
        <taxon>Gammaproteobacteria</taxon>
        <taxon>Vibrionales</taxon>
        <taxon>Vibrionaceae</taxon>
        <taxon>Vibrio</taxon>
    </lineage>
</organism>
<accession>A0A1G8BK46</accession>
<dbReference type="InterPro" id="IPR007445">
    <property type="entry name" value="PilO"/>
</dbReference>
<gene>
    <name evidence="1" type="ORF">SAMN04488136_113110</name>
</gene>
<name>A0A1G8BK46_9VIBR</name>
<dbReference type="Gene3D" id="3.30.70.60">
    <property type="match status" value="1"/>
</dbReference>
<dbReference type="InterPro" id="IPR014717">
    <property type="entry name" value="Transl_elong_EF1B/ribsomal_bS6"/>
</dbReference>
<dbReference type="GO" id="GO:0043683">
    <property type="term" value="P:type IV pilus assembly"/>
    <property type="evidence" value="ECO:0007669"/>
    <property type="project" value="InterPro"/>
</dbReference>
<dbReference type="PANTHER" id="PTHR39555:SF1">
    <property type="entry name" value="TYPE IV PILUS INNER MEMBRANE COMPONENT PILO"/>
    <property type="match status" value="1"/>
</dbReference>
<dbReference type="Pfam" id="PF04350">
    <property type="entry name" value="PilO"/>
    <property type="match status" value="1"/>
</dbReference>
<evidence type="ECO:0000313" key="1">
    <source>
        <dbReference type="EMBL" id="SDH33518.1"/>
    </source>
</evidence>
<dbReference type="PANTHER" id="PTHR39555">
    <property type="entry name" value="FIMBRIAL ASSEMBLY PROTEIN PILO-LIKE PROTEIN-RELATED"/>
    <property type="match status" value="1"/>
</dbReference>
<dbReference type="STRING" id="861298.SAMN04488136_113110"/>
<protein>
    <submittedName>
        <fullName evidence="1">Pilus assembly protein, PilO</fullName>
    </submittedName>
</protein>
<dbReference type="OrthoDB" id="9802133at2"/>
<dbReference type="GO" id="GO:0043107">
    <property type="term" value="P:type IV pilus-dependent motility"/>
    <property type="evidence" value="ECO:0007669"/>
    <property type="project" value="InterPro"/>
</dbReference>
<proteinExistence type="predicted"/>
<dbReference type="Proteomes" id="UP000198854">
    <property type="component" value="Unassembled WGS sequence"/>
</dbReference>
<dbReference type="RefSeq" id="WP_093274198.1">
    <property type="nucleotide sequence ID" value="NZ_FNDD01000013.1"/>
</dbReference>